<dbReference type="AlphaFoldDB" id="A0A9X2KLY8"/>
<sequence length="291" mass="31939">MGTMSRLRIGVAALGMAAALPAAAQSAAPAAPGYTMPATAMWDLPATRGEIYRILVSFPAGEPPADGWPVLYVLDGNAAFAGFAEARRVQEGTDIGKSIVVGVGYPTDKAYDKRRLYDLTGGPTSSPPYARLNAERNGGWDKFLDFLTGTLRDEIGKRYRINRDRQALFGHSLGGLFVMHTLFTRPGAFHALIAASPSPFWHEKEMQKEERDFTAKLVSGKIPKVSRMLIVAGDREEAIVERWDGEDFAKRIEPLSAYGLRSRSQIYVGEGHMTVPSRAITDTLRFAFTWP</sequence>
<dbReference type="PANTHER" id="PTHR40841:SF2">
    <property type="entry name" value="SIDEROPHORE-DEGRADING ESTERASE (EUROFUNG)"/>
    <property type="match status" value="1"/>
</dbReference>
<keyword evidence="2 4" id="KW-0378">Hydrolase</keyword>
<dbReference type="InterPro" id="IPR029058">
    <property type="entry name" value="AB_hydrolase_fold"/>
</dbReference>
<feature type="chain" id="PRO_5040959402" evidence="3">
    <location>
        <begin position="25"/>
        <end position="291"/>
    </location>
</feature>
<dbReference type="PANTHER" id="PTHR40841">
    <property type="entry name" value="SIDEROPHORE TRIACETYLFUSARININE C ESTERASE"/>
    <property type="match status" value="1"/>
</dbReference>
<name>A0A9X2KLY8_9SPHN</name>
<feature type="signal peptide" evidence="3">
    <location>
        <begin position="1"/>
        <end position="24"/>
    </location>
</feature>
<keyword evidence="3" id="KW-0732">Signal</keyword>
<dbReference type="Pfam" id="PF00756">
    <property type="entry name" value="Esterase"/>
    <property type="match status" value="1"/>
</dbReference>
<dbReference type="Gene3D" id="3.40.50.1820">
    <property type="entry name" value="alpha/beta hydrolase"/>
    <property type="match status" value="1"/>
</dbReference>
<comment type="similarity">
    <text evidence="1">Belongs to the esterase D family.</text>
</comment>
<dbReference type="InterPro" id="IPR052558">
    <property type="entry name" value="Siderophore_Hydrolase_D"/>
</dbReference>
<evidence type="ECO:0000256" key="3">
    <source>
        <dbReference type="SAM" id="SignalP"/>
    </source>
</evidence>
<reference evidence="4" key="1">
    <citation type="submission" date="2022-05" db="EMBL/GenBank/DDBJ databases">
        <title>Sphingomonas sp. strain MG17 Genome sequencing and assembly.</title>
        <authorList>
            <person name="Kim I."/>
        </authorList>
    </citation>
    <scope>NUCLEOTIDE SEQUENCE</scope>
    <source>
        <strain evidence="4">MG17</strain>
    </source>
</reference>
<dbReference type="RefSeq" id="WP_254293038.1">
    <property type="nucleotide sequence ID" value="NZ_JAMLDX010000007.1"/>
</dbReference>
<dbReference type="Proteomes" id="UP001139451">
    <property type="component" value="Unassembled WGS sequence"/>
</dbReference>
<protein>
    <submittedName>
        <fullName evidence="4">Alpha/beta hydrolase-fold protein</fullName>
    </submittedName>
</protein>
<dbReference type="InterPro" id="IPR000801">
    <property type="entry name" value="Esterase-like"/>
</dbReference>
<organism evidence="4 5">
    <name type="scientific">Sphingomonas tagetis</name>
    <dbReference type="NCBI Taxonomy" id="2949092"/>
    <lineage>
        <taxon>Bacteria</taxon>
        <taxon>Pseudomonadati</taxon>
        <taxon>Pseudomonadota</taxon>
        <taxon>Alphaproteobacteria</taxon>
        <taxon>Sphingomonadales</taxon>
        <taxon>Sphingomonadaceae</taxon>
        <taxon>Sphingomonas</taxon>
    </lineage>
</organism>
<evidence type="ECO:0000313" key="4">
    <source>
        <dbReference type="EMBL" id="MCP3730901.1"/>
    </source>
</evidence>
<keyword evidence="5" id="KW-1185">Reference proteome</keyword>
<dbReference type="GO" id="GO:0016788">
    <property type="term" value="F:hydrolase activity, acting on ester bonds"/>
    <property type="evidence" value="ECO:0007669"/>
    <property type="project" value="TreeGrafter"/>
</dbReference>
<evidence type="ECO:0000256" key="2">
    <source>
        <dbReference type="ARBA" id="ARBA00022801"/>
    </source>
</evidence>
<evidence type="ECO:0000256" key="1">
    <source>
        <dbReference type="ARBA" id="ARBA00005622"/>
    </source>
</evidence>
<comment type="caution">
    <text evidence="4">The sequence shown here is derived from an EMBL/GenBank/DDBJ whole genome shotgun (WGS) entry which is preliminary data.</text>
</comment>
<proteinExistence type="inferred from homology"/>
<gene>
    <name evidence="4" type="ORF">M9978_10715</name>
</gene>
<dbReference type="EMBL" id="JAMLDX010000007">
    <property type="protein sequence ID" value="MCP3730901.1"/>
    <property type="molecule type" value="Genomic_DNA"/>
</dbReference>
<evidence type="ECO:0000313" key="5">
    <source>
        <dbReference type="Proteomes" id="UP001139451"/>
    </source>
</evidence>
<accession>A0A9X2KLY8</accession>
<dbReference type="SUPFAM" id="SSF53474">
    <property type="entry name" value="alpha/beta-Hydrolases"/>
    <property type="match status" value="1"/>
</dbReference>